<dbReference type="AlphaFoldDB" id="A0AAD7WML6"/>
<feature type="region of interest" description="Disordered" evidence="1">
    <location>
        <begin position="34"/>
        <end position="66"/>
    </location>
</feature>
<dbReference type="EMBL" id="JAINUG010000063">
    <property type="protein sequence ID" value="KAJ8402626.1"/>
    <property type="molecule type" value="Genomic_DNA"/>
</dbReference>
<accession>A0AAD7WML6</accession>
<keyword evidence="3" id="KW-1185">Reference proteome</keyword>
<reference evidence="2" key="1">
    <citation type="journal article" date="2023" name="Science">
        <title>Genome structures resolve the early diversification of teleost fishes.</title>
        <authorList>
            <person name="Parey E."/>
            <person name="Louis A."/>
            <person name="Montfort J."/>
            <person name="Bouchez O."/>
            <person name="Roques C."/>
            <person name="Iampietro C."/>
            <person name="Lluch J."/>
            <person name="Castinel A."/>
            <person name="Donnadieu C."/>
            <person name="Desvignes T."/>
            <person name="Floi Bucao C."/>
            <person name="Jouanno E."/>
            <person name="Wen M."/>
            <person name="Mejri S."/>
            <person name="Dirks R."/>
            <person name="Jansen H."/>
            <person name="Henkel C."/>
            <person name="Chen W.J."/>
            <person name="Zahm M."/>
            <person name="Cabau C."/>
            <person name="Klopp C."/>
            <person name="Thompson A.W."/>
            <person name="Robinson-Rechavi M."/>
            <person name="Braasch I."/>
            <person name="Lecointre G."/>
            <person name="Bobe J."/>
            <person name="Postlethwait J.H."/>
            <person name="Berthelot C."/>
            <person name="Roest Crollius H."/>
            <person name="Guiguen Y."/>
        </authorList>
    </citation>
    <scope>NUCLEOTIDE SEQUENCE</scope>
    <source>
        <strain evidence="2">NC1722</strain>
    </source>
</reference>
<sequence>MSGFGACGGGWRCGEEVAVPVALSPELFSPLSGTVAAESGEGATTPARKRASSGDHECPRGNKSAP</sequence>
<name>A0AAD7WML6_9TELE</name>
<proteinExistence type="predicted"/>
<comment type="caution">
    <text evidence="2">The sequence shown here is derived from an EMBL/GenBank/DDBJ whole genome shotgun (WGS) entry which is preliminary data.</text>
</comment>
<evidence type="ECO:0000313" key="2">
    <source>
        <dbReference type="EMBL" id="KAJ8402626.1"/>
    </source>
</evidence>
<dbReference type="Proteomes" id="UP001221898">
    <property type="component" value="Unassembled WGS sequence"/>
</dbReference>
<organism evidence="2 3">
    <name type="scientific">Aldrovandia affinis</name>
    <dbReference type="NCBI Taxonomy" id="143900"/>
    <lineage>
        <taxon>Eukaryota</taxon>
        <taxon>Metazoa</taxon>
        <taxon>Chordata</taxon>
        <taxon>Craniata</taxon>
        <taxon>Vertebrata</taxon>
        <taxon>Euteleostomi</taxon>
        <taxon>Actinopterygii</taxon>
        <taxon>Neopterygii</taxon>
        <taxon>Teleostei</taxon>
        <taxon>Notacanthiformes</taxon>
        <taxon>Halosauridae</taxon>
        <taxon>Aldrovandia</taxon>
    </lineage>
</organism>
<evidence type="ECO:0000256" key="1">
    <source>
        <dbReference type="SAM" id="MobiDB-lite"/>
    </source>
</evidence>
<evidence type="ECO:0000313" key="3">
    <source>
        <dbReference type="Proteomes" id="UP001221898"/>
    </source>
</evidence>
<gene>
    <name evidence="2" type="ORF">AAFF_G00367090</name>
</gene>
<protein>
    <submittedName>
        <fullName evidence="2">Uncharacterized protein</fullName>
    </submittedName>
</protein>